<protein>
    <recommendedName>
        <fullName evidence="1">Sigma factor regulator C-terminal domain-containing protein</fullName>
    </recommendedName>
</protein>
<dbReference type="Pfam" id="PF13791">
    <property type="entry name" value="Sigma_reg_C"/>
    <property type="match status" value="1"/>
</dbReference>
<organism evidence="2 3">
    <name type="scientific">Clostridium fungisolvens</name>
    <dbReference type="NCBI Taxonomy" id="1604897"/>
    <lineage>
        <taxon>Bacteria</taxon>
        <taxon>Bacillati</taxon>
        <taxon>Bacillota</taxon>
        <taxon>Clostridia</taxon>
        <taxon>Eubacteriales</taxon>
        <taxon>Clostridiaceae</taxon>
        <taxon>Clostridium</taxon>
    </lineage>
</organism>
<dbReference type="EMBL" id="BLZR01000001">
    <property type="protein sequence ID" value="GFP75268.1"/>
    <property type="molecule type" value="Genomic_DNA"/>
</dbReference>
<evidence type="ECO:0000313" key="3">
    <source>
        <dbReference type="Proteomes" id="UP000580568"/>
    </source>
</evidence>
<accession>A0A6V8SJD5</accession>
<dbReference type="InterPro" id="IPR025672">
    <property type="entry name" value="Sigma_reg_C_dom"/>
</dbReference>
<name>A0A6V8SJD5_9CLOT</name>
<gene>
    <name evidence="2" type="ORF">bsdtw1_01341</name>
</gene>
<keyword evidence="3" id="KW-1185">Reference proteome</keyword>
<proteinExistence type="predicted"/>
<comment type="caution">
    <text evidence="2">The sequence shown here is derived from an EMBL/GenBank/DDBJ whole genome shotgun (WGS) entry which is preliminary data.</text>
</comment>
<feature type="domain" description="Sigma factor regulator C-terminal" evidence="1">
    <location>
        <begin position="12"/>
        <end position="53"/>
    </location>
</feature>
<sequence>MKKKMKSYMNIKFYQEKYDSKIIKTGGIVVTGAVEQLKALSNNPHIKASTFGVIADKY</sequence>
<dbReference type="AlphaFoldDB" id="A0A6V8SJD5"/>
<dbReference type="Proteomes" id="UP000580568">
    <property type="component" value="Unassembled WGS sequence"/>
</dbReference>
<evidence type="ECO:0000259" key="1">
    <source>
        <dbReference type="Pfam" id="PF13791"/>
    </source>
</evidence>
<evidence type="ECO:0000313" key="2">
    <source>
        <dbReference type="EMBL" id="GFP75268.1"/>
    </source>
</evidence>
<reference evidence="2 3" key="1">
    <citation type="submission" date="2020-07" db="EMBL/GenBank/DDBJ databases">
        <title>A new beta-1,3-glucan-decomposing anaerobic bacterium isolated from anoxic soil subjected to biological soil disinfestation.</title>
        <authorList>
            <person name="Ueki A."/>
            <person name="Tonouchi A."/>
        </authorList>
    </citation>
    <scope>NUCLEOTIDE SEQUENCE [LARGE SCALE GENOMIC DNA]</scope>
    <source>
        <strain evidence="2 3">TW1</strain>
    </source>
</reference>